<keyword evidence="2" id="KW-1185">Reference proteome</keyword>
<organism evidence="1 2">
    <name type="scientific">Stappia albiluteola</name>
    <dbReference type="NCBI Taxonomy" id="2758565"/>
    <lineage>
        <taxon>Bacteria</taxon>
        <taxon>Pseudomonadati</taxon>
        <taxon>Pseudomonadota</taxon>
        <taxon>Alphaproteobacteria</taxon>
        <taxon>Hyphomicrobiales</taxon>
        <taxon>Stappiaceae</taxon>
        <taxon>Stappia</taxon>
    </lineage>
</organism>
<name>A0A839ABE8_9HYPH</name>
<evidence type="ECO:0000313" key="2">
    <source>
        <dbReference type="Proteomes" id="UP000541109"/>
    </source>
</evidence>
<dbReference type="RefSeq" id="WP_182162715.1">
    <property type="nucleotide sequence ID" value="NZ_JACFXV010000043.1"/>
</dbReference>
<proteinExistence type="predicted"/>
<sequence>MPETEDAPSFPQQALEDFTRGLDLAKISADSISRSLTTGLREAVKNGQRLDAVFRSIALKLSSDILNKTLEPLEKGLNTLISGSVKAVTASFGPSSPPPIPTPKPFAKGGVIASPTFFPLGGGGIGLAGEAEAEAVLPLSRGSDGRLGIAAAGGEGGGMTVVFNIQTPDVEGFSRSRAQIATMVARAVGRGRRGL</sequence>
<comment type="caution">
    <text evidence="1">The sequence shown here is derived from an EMBL/GenBank/DDBJ whole genome shotgun (WGS) entry which is preliminary data.</text>
</comment>
<protein>
    <submittedName>
        <fullName evidence="1">Phage tail tape measure protein</fullName>
    </submittedName>
</protein>
<gene>
    <name evidence="1" type="ORF">H2509_04420</name>
</gene>
<dbReference type="EMBL" id="JACFXV010000043">
    <property type="protein sequence ID" value="MBA5776368.1"/>
    <property type="molecule type" value="Genomic_DNA"/>
</dbReference>
<dbReference type="Proteomes" id="UP000541109">
    <property type="component" value="Unassembled WGS sequence"/>
</dbReference>
<reference evidence="1 2" key="1">
    <citation type="submission" date="2020-07" db="EMBL/GenBank/DDBJ databases">
        <title>Stappia sp., F7233, whole genome shotgun sequencing project.</title>
        <authorList>
            <person name="Jiang S."/>
            <person name="Liu Z.W."/>
            <person name="Du Z.J."/>
        </authorList>
    </citation>
    <scope>NUCLEOTIDE SEQUENCE [LARGE SCALE GENOMIC DNA]</scope>
    <source>
        <strain evidence="1 2">F7233</strain>
    </source>
</reference>
<dbReference type="AlphaFoldDB" id="A0A839ABE8"/>
<accession>A0A839ABE8</accession>
<evidence type="ECO:0000313" key="1">
    <source>
        <dbReference type="EMBL" id="MBA5776368.1"/>
    </source>
</evidence>